<dbReference type="Gene3D" id="3.40.50.2300">
    <property type="match status" value="1"/>
</dbReference>
<feature type="active site" evidence="4">
    <location>
        <position position="14"/>
    </location>
</feature>
<dbReference type="SMART" id="SM00226">
    <property type="entry name" value="LMWPc"/>
    <property type="match status" value="1"/>
</dbReference>
<feature type="active site" description="Nucleophile" evidence="4">
    <location>
        <position position="8"/>
    </location>
</feature>
<organism evidence="6 7">
    <name type="scientific">Acetoanaerobium noterae</name>
    <dbReference type="NCBI Taxonomy" id="745369"/>
    <lineage>
        <taxon>Bacteria</taxon>
        <taxon>Bacillati</taxon>
        <taxon>Bacillota</taxon>
        <taxon>Clostridia</taxon>
        <taxon>Peptostreptococcales</taxon>
        <taxon>Filifactoraceae</taxon>
        <taxon>Acetoanaerobium</taxon>
    </lineage>
</organism>
<proteinExistence type="inferred from homology"/>
<evidence type="ECO:0000256" key="4">
    <source>
        <dbReference type="PIRSR" id="PIRSR617867-1"/>
    </source>
</evidence>
<keyword evidence="3" id="KW-0904">Protein phosphatase</keyword>
<dbReference type="InterPro" id="IPR017867">
    <property type="entry name" value="Tyr_phospatase_low_mol_wt"/>
</dbReference>
<dbReference type="SUPFAM" id="SSF52788">
    <property type="entry name" value="Phosphotyrosine protein phosphatases I"/>
    <property type="match status" value="1"/>
</dbReference>
<evidence type="ECO:0000256" key="1">
    <source>
        <dbReference type="ARBA" id="ARBA00011063"/>
    </source>
</evidence>
<dbReference type="InterPro" id="IPR023485">
    <property type="entry name" value="Ptyr_pPase"/>
</dbReference>
<dbReference type="EMBL" id="FUYN01000001">
    <property type="protein sequence ID" value="SKB31531.1"/>
    <property type="molecule type" value="Genomic_DNA"/>
</dbReference>
<dbReference type="InterPro" id="IPR036196">
    <property type="entry name" value="Ptyr_pPase_sf"/>
</dbReference>
<comment type="similarity">
    <text evidence="1">Belongs to the low molecular weight phosphotyrosine protein phosphatase family.</text>
</comment>
<reference evidence="7" key="1">
    <citation type="submission" date="2017-02" db="EMBL/GenBank/DDBJ databases">
        <authorList>
            <person name="Varghese N."/>
            <person name="Submissions S."/>
        </authorList>
    </citation>
    <scope>NUCLEOTIDE SEQUENCE [LARGE SCALE GENOMIC DNA]</scope>
    <source>
        <strain evidence="7">ATCC 35199</strain>
    </source>
</reference>
<sequence>MLKVAFVCTGNTCRSPMAEAILKDVLEKRGENLSEYRIYSLGIMAMNGDSASYNSIEVMKELKIDISSHRSQRVNPENIKADILITMGKSHKDFLIVNTTDTQILMLKEFAGYGEVDVRDPYGGSYYDYVDVRDEILDSIEKIADKIIELNKKKIGGL</sequence>
<dbReference type="InterPro" id="IPR050438">
    <property type="entry name" value="LMW_PTPase"/>
</dbReference>
<evidence type="ECO:0000256" key="3">
    <source>
        <dbReference type="ARBA" id="ARBA00022912"/>
    </source>
</evidence>
<dbReference type="PANTHER" id="PTHR11717:SF31">
    <property type="entry name" value="LOW MOLECULAR WEIGHT PROTEIN-TYROSINE-PHOSPHATASE ETP-RELATED"/>
    <property type="match status" value="1"/>
</dbReference>
<keyword evidence="2" id="KW-0378">Hydrolase</keyword>
<dbReference type="CDD" id="cd16344">
    <property type="entry name" value="LMWPAP"/>
    <property type="match status" value="1"/>
</dbReference>
<evidence type="ECO:0000313" key="7">
    <source>
        <dbReference type="Proteomes" id="UP000243406"/>
    </source>
</evidence>
<dbReference type="RefSeq" id="WP_079588823.1">
    <property type="nucleotide sequence ID" value="NZ_FUYN01000001.1"/>
</dbReference>
<dbReference type="OrthoDB" id="9784339at2"/>
<dbReference type="Proteomes" id="UP000243406">
    <property type="component" value="Unassembled WGS sequence"/>
</dbReference>
<keyword evidence="7" id="KW-1185">Reference proteome</keyword>
<dbReference type="AlphaFoldDB" id="A0A1T5A957"/>
<gene>
    <name evidence="6" type="ORF">SAMN02745120_0893</name>
</gene>
<evidence type="ECO:0000259" key="5">
    <source>
        <dbReference type="SMART" id="SM00226"/>
    </source>
</evidence>
<feature type="domain" description="Phosphotyrosine protein phosphatase I" evidence="5">
    <location>
        <begin position="2"/>
        <end position="146"/>
    </location>
</feature>
<evidence type="ECO:0000256" key="2">
    <source>
        <dbReference type="ARBA" id="ARBA00022801"/>
    </source>
</evidence>
<protein>
    <submittedName>
        <fullName evidence="6">Protein-tyrosine phosphatase</fullName>
    </submittedName>
</protein>
<name>A0A1T5A957_9FIRM</name>
<evidence type="ECO:0000313" key="6">
    <source>
        <dbReference type="EMBL" id="SKB31531.1"/>
    </source>
</evidence>
<accession>A0A1T5A957</accession>
<feature type="active site" description="Proton donor" evidence="4">
    <location>
        <position position="120"/>
    </location>
</feature>
<dbReference type="PANTHER" id="PTHR11717">
    <property type="entry name" value="LOW MOLECULAR WEIGHT PROTEIN TYROSINE PHOSPHATASE"/>
    <property type="match status" value="1"/>
</dbReference>
<dbReference type="GO" id="GO:0004725">
    <property type="term" value="F:protein tyrosine phosphatase activity"/>
    <property type="evidence" value="ECO:0007669"/>
    <property type="project" value="InterPro"/>
</dbReference>
<dbReference type="Pfam" id="PF01451">
    <property type="entry name" value="LMWPc"/>
    <property type="match status" value="1"/>
</dbReference>
<dbReference type="PRINTS" id="PR00719">
    <property type="entry name" value="LMWPTPASE"/>
</dbReference>